<accession>A0A6J6GF85</accession>
<dbReference type="SUPFAM" id="SSF63817">
    <property type="entry name" value="Sortase"/>
    <property type="match status" value="1"/>
</dbReference>
<evidence type="ECO:0000256" key="2">
    <source>
        <dbReference type="SAM" id="Phobius"/>
    </source>
</evidence>
<protein>
    <submittedName>
        <fullName evidence="3">Unannotated protein</fullName>
    </submittedName>
</protein>
<keyword evidence="1" id="KW-0378">Hydrolase</keyword>
<dbReference type="Pfam" id="PF04203">
    <property type="entry name" value="Sortase"/>
    <property type="match status" value="1"/>
</dbReference>
<feature type="transmembrane region" description="Helical" evidence="2">
    <location>
        <begin position="41"/>
        <end position="63"/>
    </location>
</feature>
<dbReference type="GO" id="GO:0016787">
    <property type="term" value="F:hydrolase activity"/>
    <property type="evidence" value="ECO:0007669"/>
    <property type="project" value="UniProtKB-KW"/>
</dbReference>
<keyword evidence="2" id="KW-0472">Membrane</keyword>
<dbReference type="EMBL" id="CAEZTS010000280">
    <property type="protein sequence ID" value="CAB4598960.1"/>
    <property type="molecule type" value="Genomic_DNA"/>
</dbReference>
<dbReference type="InterPro" id="IPR023365">
    <property type="entry name" value="Sortase_dom-sf"/>
</dbReference>
<evidence type="ECO:0000256" key="1">
    <source>
        <dbReference type="ARBA" id="ARBA00022801"/>
    </source>
</evidence>
<evidence type="ECO:0000313" key="3">
    <source>
        <dbReference type="EMBL" id="CAB4598960.1"/>
    </source>
</evidence>
<feature type="transmembrane region" description="Helical" evidence="2">
    <location>
        <begin position="272"/>
        <end position="292"/>
    </location>
</feature>
<gene>
    <name evidence="3" type="ORF">UFOPK1722_02083</name>
</gene>
<sequence>MSDIDTREWTLEEDVFGDDVRESASVAEPATKPVVHLARRLAAVLFVFSIGSLVFGALLAPLIHDRQAAMLEDRLASDLINGLAPVSNPIAVGTPVGLIEIADREIRTVVIEGTQAHELSKAAGHLIGSALPGQPGVSAVLGRSRDHGAEFANLDQVEVGDEITATTGQGVHTYEVIDITVRASRDMAAFQGEGHMLILATVVDGNDRLVVRASLTSPVFPGGEPAVHSTSVDELGLAGDSSSWSSVAAWMFLATIVAFSYPLIVRQVGRRVAWMIVVPVGMWIAVEAWTALSLTGPAAL</sequence>
<organism evidence="3">
    <name type="scientific">freshwater metagenome</name>
    <dbReference type="NCBI Taxonomy" id="449393"/>
    <lineage>
        <taxon>unclassified sequences</taxon>
        <taxon>metagenomes</taxon>
        <taxon>ecological metagenomes</taxon>
    </lineage>
</organism>
<name>A0A6J6GF85_9ZZZZ</name>
<keyword evidence="2" id="KW-1133">Transmembrane helix</keyword>
<feature type="transmembrane region" description="Helical" evidence="2">
    <location>
        <begin position="247"/>
        <end position="265"/>
    </location>
</feature>
<dbReference type="InterPro" id="IPR005754">
    <property type="entry name" value="Sortase"/>
</dbReference>
<dbReference type="NCBIfam" id="TIGR01076">
    <property type="entry name" value="sortase_fam"/>
    <property type="match status" value="1"/>
</dbReference>
<proteinExistence type="predicted"/>
<dbReference type="Gene3D" id="2.40.260.10">
    <property type="entry name" value="Sortase"/>
    <property type="match status" value="1"/>
</dbReference>
<dbReference type="AlphaFoldDB" id="A0A6J6GF85"/>
<reference evidence="3" key="1">
    <citation type="submission" date="2020-05" db="EMBL/GenBank/DDBJ databases">
        <authorList>
            <person name="Chiriac C."/>
            <person name="Salcher M."/>
            <person name="Ghai R."/>
            <person name="Kavagutti S V."/>
        </authorList>
    </citation>
    <scope>NUCLEOTIDE SEQUENCE</scope>
</reference>
<keyword evidence="2" id="KW-0812">Transmembrane</keyword>